<organism evidence="1 2">
    <name type="scientific">Adineta steineri</name>
    <dbReference type="NCBI Taxonomy" id="433720"/>
    <lineage>
        <taxon>Eukaryota</taxon>
        <taxon>Metazoa</taxon>
        <taxon>Spiralia</taxon>
        <taxon>Gnathifera</taxon>
        <taxon>Rotifera</taxon>
        <taxon>Eurotatoria</taxon>
        <taxon>Bdelloidea</taxon>
        <taxon>Adinetida</taxon>
        <taxon>Adinetidae</taxon>
        <taxon>Adineta</taxon>
    </lineage>
</organism>
<gene>
    <name evidence="1" type="ORF">VCS650_LOCUS1637</name>
</gene>
<evidence type="ECO:0000313" key="1">
    <source>
        <dbReference type="EMBL" id="CAF0757941.1"/>
    </source>
</evidence>
<protein>
    <submittedName>
        <fullName evidence="1">Uncharacterized protein</fullName>
    </submittedName>
</protein>
<dbReference type="SUPFAM" id="SSF117839">
    <property type="entry name" value="WWE domain"/>
    <property type="match status" value="1"/>
</dbReference>
<accession>A0A813PZ18</accession>
<reference evidence="1" key="1">
    <citation type="submission" date="2021-02" db="EMBL/GenBank/DDBJ databases">
        <authorList>
            <person name="Nowell W R."/>
        </authorList>
    </citation>
    <scope>NUCLEOTIDE SEQUENCE</scope>
</reference>
<dbReference type="AlphaFoldDB" id="A0A813PZ18"/>
<evidence type="ECO:0000313" key="2">
    <source>
        <dbReference type="Proteomes" id="UP000663891"/>
    </source>
</evidence>
<sequence>MRVEWMWQTNADSWSEPRPAEWGHYSDVENLIIEEAFATEKTHAILDGCHIDFKHWVQICNNGQNQAIPIQRLIHKKDEKYVRTERFMPDPIAPKRPYGGEYGWVSPFIIEVREDLKLSNGQLPSRDETIVPMVVEKAALGLIEEGKKIGKQQEATYMAEKLMKQQKGGINEVWQCCAYLYSMNSFLYQKLNETMRLIGSEEHEQEWRTLDQCQIKNALSPLFTNTTSDDDDDDDDGDYNDDFHFHDFFDGDHYYLDLLRRFDRDGKYRH</sequence>
<name>A0A813PZ18_9BILA</name>
<dbReference type="EMBL" id="CAJNON010000008">
    <property type="protein sequence ID" value="CAF0757941.1"/>
    <property type="molecule type" value="Genomic_DNA"/>
</dbReference>
<comment type="caution">
    <text evidence="1">The sequence shown here is derived from an EMBL/GenBank/DDBJ whole genome shotgun (WGS) entry which is preliminary data.</text>
</comment>
<proteinExistence type="predicted"/>
<dbReference type="OrthoDB" id="10043416at2759"/>
<dbReference type="InterPro" id="IPR037197">
    <property type="entry name" value="WWE_dom_sf"/>
</dbReference>
<dbReference type="Proteomes" id="UP000663891">
    <property type="component" value="Unassembled WGS sequence"/>
</dbReference>